<comment type="caution">
    <text evidence="2">The sequence shown here is derived from an EMBL/GenBank/DDBJ whole genome shotgun (WGS) entry which is preliminary data.</text>
</comment>
<gene>
    <name evidence="2" type="ORF">D5S19_05240</name>
</gene>
<evidence type="ECO:0000256" key="1">
    <source>
        <dbReference type="SAM" id="MobiDB-lite"/>
    </source>
</evidence>
<evidence type="ECO:0000313" key="3">
    <source>
        <dbReference type="Proteomes" id="UP000285112"/>
    </source>
</evidence>
<keyword evidence="3" id="KW-1185">Reference proteome</keyword>
<name>A0A419I973_9PSEU</name>
<protein>
    <submittedName>
        <fullName evidence="2">Uncharacterized protein</fullName>
    </submittedName>
</protein>
<accession>A0A419I973</accession>
<proteinExistence type="predicted"/>
<sequence>MIGPARFVVGRAGHPVAGGGRGSESLGSPRFGTAYRYRDPDSALIDGEHLHPLRRQGGCDEPAQPRAHRGSKSGSTAVGVGEFGVSPLWIVRVVVGRGGFG</sequence>
<feature type="region of interest" description="Disordered" evidence="1">
    <location>
        <begin position="48"/>
        <end position="79"/>
    </location>
</feature>
<dbReference type="Proteomes" id="UP000285112">
    <property type="component" value="Unassembled WGS sequence"/>
</dbReference>
<dbReference type="EMBL" id="QZFV01000061">
    <property type="protein sequence ID" value="RJQ89080.1"/>
    <property type="molecule type" value="Genomic_DNA"/>
</dbReference>
<dbReference type="AlphaFoldDB" id="A0A419I973"/>
<evidence type="ECO:0000313" key="2">
    <source>
        <dbReference type="EMBL" id="RJQ89080.1"/>
    </source>
</evidence>
<reference evidence="2 3" key="1">
    <citation type="submission" date="2018-09" db="EMBL/GenBank/DDBJ databases">
        <title>YIM PH 21725 draft genome.</title>
        <authorList>
            <person name="Miao C."/>
        </authorList>
    </citation>
    <scope>NUCLEOTIDE SEQUENCE [LARGE SCALE GENOMIC DNA]</scope>
    <source>
        <strain evidence="3">YIM PH21725</strain>
    </source>
</reference>
<organism evidence="2 3">
    <name type="scientific">Amycolatopsis panacis</name>
    <dbReference type="NCBI Taxonomy" id="2340917"/>
    <lineage>
        <taxon>Bacteria</taxon>
        <taxon>Bacillati</taxon>
        <taxon>Actinomycetota</taxon>
        <taxon>Actinomycetes</taxon>
        <taxon>Pseudonocardiales</taxon>
        <taxon>Pseudonocardiaceae</taxon>
        <taxon>Amycolatopsis</taxon>
    </lineage>
</organism>
<feature type="region of interest" description="Disordered" evidence="1">
    <location>
        <begin position="1"/>
        <end position="34"/>
    </location>
</feature>